<feature type="modified residue" description="Phosphohistidine" evidence="1">
    <location>
        <position position="61"/>
    </location>
</feature>
<keyword evidence="4" id="KW-1185">Reference proteome</keyword>
<dbReference type="PROSITE" id="PS50894">
    <property type="entry name" value="HPT"/>
    <property type="match status" value="1"/>
</dbReference>
<sequence>MATLVIDWDEAMQQCGDDEEFLRELLGDLRTETDTQMSQMEIIIQNPNDGNPFIQICRAAHVIKGAASNLMCGQLRQTAMALETAATEPSKNPALLADVQQRQLLLMDVHQKFINLKTAVQQYKDYLQSVGV</sequence>
<proteinExistence type="predicted"/>
<dbReference type="GO" id="GO:0000160">
    <property type="term" value="P:phosphorelay signal transduction system"/>
    <property type="evidence" value="ECO:0007669"/>
    <property type="project" value="InterPro"/>
</dbReference>
<evidence type="ECO:0000256" key="1">
    <source>
        <dbReference type="PROSITE-ProRule" id="PRU00110"/>
    </source>
</evidence>
<evidence type="ECO:0000259" key="2">
    <source>
        <dbReference type="PROSITE" id="PS50894"/>
    </source>
</evidence>
<dbReference type="Pfam" id="PF01627">
    <property type="entry name" value="Hpt"/>
    <property type="match status" value="1"/>
</dbReference>
<feature type="domain" description="HPt" evidence="2">
    <location>
        <begin position="18"/>
        <end position="123"/>
    </location>
</feature>
<dbReference type="InterPro" id="IPR036641">
    <property type="entry name" value="HPT_dom_sf"/>
</dbReference>
<dbReference type="Gene3D" id="1.20.120.160">
    <property type="entry name" value="HPT domain"/>
    <property type="match status" value="1"/>
</dbReference>
<name>A0A1E7F0H3_9STRA</name>
<protein>
    <recommendedName>
        <fullName evidence="2">HPt domain-containing protein</fullName>
    </recommendedName>
</protein>
<dbReference type="Proteomes" id="UP000095751">
    <property type="component" value="Unassembled WGS sequence"/>
</dbReference>
<dbReference type="InParanoid" id="A0A1E7F0H3"/>
<reference evidence="3 4" key="1">
    <citation type="submission" date="2016-09" db="EMBL/GenBank/DDBJ databases">
        <title>Extensive genetic diversity and differential bi-allelic expression allows diatom success in the polar Southern Ocean.</title>
        <authorList>
            <consortium name="DOE Joint Genome Institute"/>
            <person name="Mock T."/>
            <person name="Otillar R.P."/>
            <person name="Strauss J."/>
            <person name="Dupont C."/>
            <person name="Frickenhaus S."/>
            <person name="Maumus F."/>
            <person name="Mcmullan M."/>
            <person name="Sanges R."/>
            <person name="Schmutz J."/>
            <person name="Toseland A."/>
            <person name="Valas R."/>
            <person name="Veluchamy A."/>
            <person name="Ward B.J."/>
            <person name="Allen A."/>
            <person name="Barry K."/>
            <person name="Falciatore A."/>
            <person name="Ferrante M."/>
            <person name="Fortunato A.E."/>
            <person name="Gloeckner G."/>
            <person name="Gruber A."/>
            <person name="Hipkin R."/>
            <person name="Janech M."/>
            <person name="Kroth P."/>
            <person name="Leese F."/>
            <person name="Lindquist E."/>
            <person name="Lyon B.R."/>
            <person name="Martin J."/>
            <person name="Mayer C."/>
            <person name="Parker M."/>
            <person name="Quesneville H."/>
            <person name="Raymond J."/>
            <person name="Uhlig C."/>
            <person name="Valentin K.U."/>
            <person name="Worden A.Z."/>
            <person name="Armbrust E.V."/>
            <person name="Bowler C."/>
            <person name="Green B."/>
            <person name="Moulton V."/>
            <person name="Van Oosterhout C."/>
            <person name="Grigoriev I."/>
        </authorList>
    </citation>
    <scope>NUCLEOTIDE SEQUENCE [LARGE SCALE GENOMIC DNA]</scope>
    <source>
        <strain evidence="3 4">CCMP1102</strain>
    </source>
</reference>
<dbReference type="SUPFAM" id="SSF47226">
    <property type="entry name" value="Histidine-containing phosphotransfer domain, HPT domain"/>
    <property type="match status" value="1"/>
</dbReference>
<evidence type="ECO:0000313" key="4">
    <source>
        <dbReference type="Proteomes" id="UP000095751"/>
    </source>
</evidence>
<evidence type="ECO:0000313" key="3">
    <source>
        <dbReference type="EMBL" id="OEU11637.1"/>
    </source>
</evidence>
<dbReference type="InterPro" id="IPR008207">
    <property type="entry name" value="Sig_transdc_His_kin_Hpt_dom"/>
</dbReference>
<accession>A0A1E7F0H3</accession>
<dbReference type="OrthoDB" id="39160at2759"/>
<dbReference type="EMBL" id="KV784366">
    <property type="protein sequence ID" value="OEU11637.1"/>
    <property type="molecule type" value="Genomic_DNA"/>
</dbReference>
<keyword evidence="1" id="KW-0597">Phosphoprotein</keyword>
<dbReference type="AlphaFoldDB" id="A0A1E7F0H3"/>
<dbReference type="KEGG" id="fcy:FRACYDRAFT_191896"/>
<gene>
    <name evidence="3" type="ORF">FRACYDRAFT_191896</name>
</gene>
<organism evidence="3 4">
    <name type="scientific">Fragilariopsis cylindrus CCMP1102</name>
    <dbReference type="NCBI Taxonomy" id="635003"/>
    <lineage>
        <taxon>Eukaryota</taxon>
        <taxon>Sar</taxon>
        <taxon>Stramenopiles</taxon>
        <taxon>Ochrophyta</taxon>
        <taxon>Bacillariophyta</taxon>
        <taxon>Bacillariophyceae</taxon>
        <taxon>Bacillariophycidae</taxon>
        <taxon>Bacillariales</taxon>
        <taxon>Bacillariaceae</taxon>
        <taxon>Fragilariopsis</taxon>
    </lineage>
</organism>